<feature type="coiled-coil region" evidence="8">
    <location>
        <begin position="91"/>
        <end position="126"/>
    </location>
</feature>
<keyword evidence="4 7" id="KW-0067">ATP-binding</keyword>
<evidence type="ECO:0000256" key="8">
    <source>
        <dbReference type="SAM" id="Coils"/>
    </source>
</evidence>
<dbReference type="InterPro" id="IPR004176">
    <property type="entry name" value="Clp_R_N"/>
</dbReference>
<feature type="domain" description="Clp R" evidence="10">
    <location>
        <begin position="659"/>
        <end position="806"/>
    </location>
</feature>
<dbReference type="InterPro" id="IPR036628">
    <property type="entry name" value="Clp_N_dom_sf"/>
</dbReference>
<dbReference type="Pfam" id="PF07724">
    <property type="entry name" value="AAA_2"/>
    <property type="match status" value="1"/>
</dbReference>
<dbReference type="Gene3D" id="1.10.8.60">
    <property type="match status" value="1"/>
</dbReference>
<dbReference type="Gene3D" id="1.10.1780.10">
    <property type="entry name" value="Clp, N-terminal domain"/>
    <property type="match status" value="1"/>
</dbReference>
<protein>
    <submittedName>
        <fullName evidence="11">CLPB1 protein</fullName>
    </submittedName>
</protein>
<dbReference type="GO" id="GO:0005524">
    <property type="term" value="F:ATP binding"/>
    <property type="evidence" value="ECO:0007669"/>
    <property type="project" value="UniProtKB-KW"/>
</dbReference>
<evidence type="ECO:0000256" key="5">
    <source>
        <dbReference type="ARBA" id="ARBA00023186"/>
    </source>
</evidence>
<dbReference type="CDD" id="cd19499">
    <property type="entry name" value="RecA-like_ClpB_Hsp104-like"/>
    <property type="match status" value="1"/>
</dbReference>
<dbReference type="CDD" id="cd00009">
    <property type="entry name" value="AAA"/>
    <property type="match status" value="1"/>
</dbReference>
<dbReference type="InterPro" id="IPR041546">
    <property type="entry name" value="ClpA/ClpB_AAA_lid"/>
</dbReference>
<feature type="coiled-coil region" evidence="8">
    <location>
        <begin position="1122"/>
        <end position="1152"/>
    </location>
</feature>
<evidence type="ECO:0000313" key="12">
    <source>
        <dbReference type="Proteomes" id="UP000649617"/>
    </source>
</evidence>
<dbReference type="PROSITE" id="PS51903">
    <property type="entry name" value="CLP_R"/>
    <property type="match status" value="1"/>
</dbReference>
<sequence>AQLYVLQENVQKASLQVSWQSQGDAHLFAGTIDLAALQGLTPLTLEEPGTSSLGELGVCAHVLRLEAAAALSALALSPDVADRYQDLHGSVLACLQALQELTEECSEEQEQDALFLEGMLQALERDLGDAIAEPGSTAQRKGVLLAFAAEHFGMRSASSLSRVRTAYASRQQIQTRLRFLQSACGAQTTAKVSCPVQEEGLTADEIACRNNVEEQVCYAMLSNWRECILGVGLYVHPRTCRERRARIPPEVDLVLDYVSAEAYNLGVRSSVEQGGDWDAEEAQEPVEVLRSTVKRRINAWLPLYINATNWAVSRTFAPSAFSLIATQLNTSFQAGDALKVCARLMCCAVVGFVRSPDTWERAKASERSVQMYCDIHRLLLQMAKDYPAILELAQEQVTGFIEKPEMRTRKGTSDLGLLIAYLSLVDGVSWSDMWHVFVPEMVRRAFARMPEAFQPEQCDSLQALVERFDRLEPEHGRVIAFFLAFTSIVSKPSSSSPTRKAELLGWSRTHAYEQCQETCSSQQSFADVCRMYDRRWGQLGPERRSEVLTDVARICRCKSVKDVMAELMPSVPSDEDLGELLLWANKNGHNPKAIPHIPQFPMKEHPLLHNWQRAVKYRQQICAEAVTSCTCELLNAAFILMKMDAQILANCLRVTIRLFGKMAGADFTEMAGKALKDGMRLARERGHLQLDPAHIFSVLVKDKGTLPAQVLSRLNGDSQEVVKGSERLLSSFSSQSPAPEDIAPNNAMRGALAEAERLRTASGDSYLSLPDLFLALLKQKSLKEVLSAAGYSISAVEKAIQEVRGSKKVDSQTADENFEALSKYGRDLVADAENGKLDPVIGRDEEIRRVVQVLARRTKNNPILVGDPGVGKTAIAEGLAQRVVVGDVPEALKGCRIVALDVGALISGAKYRGEFEERLKAVLQEVKDAAGRVVLFIDEAHLLIGAGKTDGAMDAANLLKPMLARGELRCIGATTVDEYRKYIEKDAALERRFQQVHVEEPSVQTAITILRGLKDRYATHHGVSIQDASLVAAATLSSRYITSRFLPDKAVDLLDEACSKIRVQLSSQPEAIDTLERRRQYLEVEVKALSKEKDHVSKTRLAEAQKELSAVCEQLAPLRAKYQQEREMIDDLRAAKQKLQDLKRKLEVMEARHDVDAAADLRYDAIPGVLHRIRELEAKKKEQEDASESPLLVETVTPAHIAEVVSRWTGIPVSKLSQGEKTKLLHLESELRKRVIGQEEAASAVARAVLRSAAGLARRNQPTGSFLFAGPTGVGKTELAGWGCQGFVGVGAKALAAELFDSESRIIRFDMSEYMEQHAVSRLIGAPPGYVGHEAGGQLTEALRRHPYSVVLFDEMEKAHPQVLNVLLQLLDDGRITDSQGRTVDCTNCVVIMTSNLGSEHLMALETRHGPVLEKARSMVLQTIRRSLRPELLNRLDDVVVFSPLSGEVLRQVVRLQLADVVRRLDELEVTMHITDEAVDQVLKAAHDPEMGARPLKRFLERHLVSRLSTLVLEDKLPAGSTVTIDWKETGGQGRGDWDFDVASLKRQRTEHGYTKVDGALASGRPKDECLQLLLDLSKQPQPREEKPATMHRFATREEASAAAAAARRAAEQPKGKGAGKGIKSKAPAEVPATADCLVTKKKGLSEDPFDLQLRLSGAVAAAEDHVDMMISVQYFQDEKPTLVADFRAAIAKETGMYPEQLRLILRGAKHCDFTKRGVTNFTLHDDEPLMDWHLNDSEVVVEVKKKQRAGKNLHHPGNGWFKKKQGRTCTMNIAGAIVKQMIFSKVDQYSVTVEESRIFSLITELCEHYQSDAALLAAADMDALPAAAESRGFNVEVDEALGVTKMVLAQRRVTLLSERDDPDFNKDLLQGEPDPDLDKIPAVVNVPEEAKGSKLIFVLGGDVLRETASLAKAHRTSL</sequence>
<evidence type="ECO:0000256" key="6">
    <source>
        <dbReference type="PROSITE-ProRule" id="PRU01251"/>
    </source>
</evidence>
<keyword evidence="12" id="KW-1185">Reference proteome</keyword>
<name>A0A812Y074_SYMPI</name>
<dbReference type="GO" id="GO:0005737">
    <property type="term" value="C:cytoplasm"/>
    <property type="evidence" value="ECO:0007669"/>
    <property type="project" value="TreeGrafter"/>
</dbReference>
<dbReference type="Proteomes" id="UP000649617">
    <property type="component" value="Unassembled WGS sequence"/>
</dbReference>
<keyword evidence="5 7" id="KW-0143">Chaperone</keyword>
<evidence type="ECO:0000256" key="1">
    <source>
        <dbReference type="ARBA" id="ARBA00008675"/>
    </source>
</evidence>
<dbReference type="Pfam" id="PF00004">
    <property type="entry name" value="AAA"/>
    <property type="match status" value="1"/>
</dbReference>
<keyword evidence="2 6" id="KW-0677">Repeat</keyword>
<comment type="similarity">
    <text evidence="1 7">Belongs to the ClpA/ClpB family.</text>
</comment>
<dbReference type="PANTHER" id="PTHR11638">
    <property type="entry name" value="ATP-DEPENDENT CLP PROTEASE"/>
    <property type="match status" value="1"/>
</dbReference>
<gene>
    <name evidence="11" type="primary">CLPB1</name>
    <name evidence="11" type="ORF">SPIL2461_LOCUS22214</name>
</gene>
<dbReference type="SMART" id="SM00382">
    <property type="entry name" value="AAA"/>
    <property type="match status" value="2"/>
</dbReference>
<dbReference type="SUPFAM" id="SSF52540">
    <property type="entry name" value="P-loop containing nucleoside triphosphate hydrolases"/>
    <property type="match status" value="2"/>
</dbReference>
<evidence type="ECO:0000256" key="7">
    <source>
        <dbReference type="RuleBase" id="RU004432"/>
    </source>
</evidence>
<dbReference type="Pfam" id="PF10431">
    <property type="entry name" value="ClpB_D2-small"/>
    <property type="match status" value="1"/>
</dbReference>
<dbReference type="FunFam" id="3.40.50.300:FF:000120">
    <property type="entry name" value="ATP-dependent chaperone ClpB"/>
    <property type="match status" value="1"/>
</dbReference>
<dbReference type="InterPro" id="IPR050130">
    <property type="entry name" value="ClpA_ClpB"/>
</dbReference>
<dbReference type="SMART" id="SM01086">
    <property type="entry name" value="ClpB_D2-small"/>
    <property type="match status" value="1"/>
</dbReference>
<dbReference type="PANTHER" id="PTHR11638:SF18">
    <property type="entry name" value="HEAT SHOCK PROTEIN 104"/>
    <property type="match status" value="1"/>
</dbReference>
<dbReference type="EMBL" id="CAJNIZ010047059">
    <property type="protein sequence ID" value="CAE7761403.1"/>
    <property type="molecule type" value="Genomic_DNA"/>
</dbReference>
<reference evidence="11" key="1">
    <citation type="submission" date="2021-02" db="EMBL/GenBank/DDBJ databases">
        <authorList>
            <person name="Dougan E. K."/>
            <person name="Rhodes N."/>
            <person name="Thang M."/>
            <person name="Chan C."/>
        </authorList>
    </citation>
    <scope>NUCLEOTIDE SEQUENCE</scope>
</reference>
<evidence type="ECO:0000313" key="11">
    <source>
        <dbReference type="EMBL" id="CAE7761403.1"/>
    </source>
</evidence>
<feature type="non-terminal residue" evidence="11">
    <location>
        <position position="1"/>
    </location>
</feature>
<evidence type="ECO:0000256" key="3">
    <source>
        <dbReference type="ARBA" id="ARBA00022741"/>
    </source>
</evidence>
<evidence type="ECO:0000256" key="4">
    <source>
        <dbReference type="ARBA" id="ARBA00022840"/>
    </source>
</evidence>
<dbReference type="InterPro" id="IPR003593">
    <property type="entry name" value="AAA+_ATPase"/>
</dbReference>
<feature type="non-terminal residue" evidence="11">
    <location>
        <position position="1919"/>
    </location>
</feature>
<dbReference type="Pfam" id="PF02861">
    <property type="entry name" value="Clp_N"/>
    <property type="match status" value="1"/>
</dbReference>
<organism evidence="11 12">
    <name type="scientific">Symbiodinium pilosum</name>
    <name type="common">Dinoflagellate</name>
    <dbReference type="NCBI Taxonomy" id="2952"/>
    <lineage>
        <taxon>Eukaryota</taxon>
        <taxon>Sar</taxon>
        <taxon>Alveolata</taxon>
        <taxon>Dinophyceae</taxon>
        <taxon>Suessiales</taxon>
        <taxon>Symbiodiniaceae</taxon>
        <taxon>Symbiodinium</taxon>
    </lineage>
</organism>
<dbReference type="FunFam" id="3.40.50.300:FF:000010">
    <property type="entry name" value="Chaperone clpB 1, putative"/>
    <property type="match status" value="1"/>
</dbReference>
<keyword evidence="3 7" id="KW-0547">Nucleotide-binding</keyword>
<dbReference type="InterPro" id="IPR003959">
    <property type="entry name" value="ATPase_AAA_core"/>
</dbReference>
<feature type="region of interest" description="Disordered" evidence="9">
    <location>
        <begin position="1597"/>
        <end position="1627"/>
    </location>
</feature>
<dbReference type="PROSITE" id="PS00871">
    <property type="entry name" value="CLPAB_2"/>
    <property type="match status" value="1"/>
</dbReference>
<dbReference type="GO" id="GO:0016887">
    <property type="term" value="F:ATP hydrolysis activity"/>
    <property type="evidence" value="ECO:0007669"/>
    <property type="project" value="InterPro"/>
</dbReference>
<dbReference type="Gene3D" id="3.40.50.300">
    <property type="entry name" value="P-loop containing nucleotide triphosphate hydrolases"/>
    <property type="match status" value="3"/>
</dbReference>
<evidence type="ECO:0000259" key="10">
    <source>
        <dbReference type="PROSITE" id="PS51903"/>
    </source>
</evidence>
<dbReference type="GO" id="GO:0034605">
    <property type="term" value="P:cellular response to heat"/>
    <property type="evidence" value="ECO:0007669"/>
    <property type="project" value="TreeGrafter"/>
</dbReference>
<dbReference type="InterPro" id="IPR028299">
    <property type="entry name" value="ClpA/B_CS2"/>
</dbReference>
<dbReference type="InterPro" id="IPR027417">
    <property type="entry name" value="P-loop_NTPase"/>
</dbReference>
<dbReference type="InterPro" id="IPR001270">
    <property type="entry name" value="ClpA/B"/>
</dbReference>
<evidence type="ECO:0000256" key="2">
    <source>
        <dbReference type="ARBA" id="ARBA00022737"/>
    </source>
</evidence>
<comment type="caution">
    <text evidence="11">The sequence shown here is derived from an EMBL/GenBank/DDBJ whole genome shotgun (WGS) entry which is preliminary data.</text>
</comment>
<dbReference type="Pfam" id="PF17871">
    <property type="entry name" value="AAA_lid_9"/>
    <property type="match status" value="1"/>
</dbReference>
<dbReference type="InterPro" id="IPR018368">
    <property type="entry name" value="ClpA/B_CS1"/>
</dbReference>
<dbReference type="OrthoDB" id="47330at2759"/>
<dbReference type="PRINTS" id="PR00300">
    <property type="entry name" value="CLPPROTEASEA"/>
</dbReference>
<evidence type="ECO:0000256" key="9">
    <source>
        <dbReference type="SAM" id="MobiDB-lite"/>
    </source>
</evidence>
<dbReference type="InterPro" id="IPR019489">
    <property type="entry name" value="Clp_ATPase_C"/>
</dbReference>
<accession>A0A812Y074</accession>
<dbReference type="FunFam" id="3.40.50.300:FF:000025">
    <property type="entry name" value="ATP-dependent Clp protease subunit"/>
    <property type="match status" value="1"/>
</dbReference>
<keyword evidence="8" id="KW-0175">Coiled coil</keyword>
<dbReference type="SUPFAM" id="SSF81923">
    <property type="entry name" value="Double Clp-N motif"/>
    <property type="match status" value="1"/>
</dbReference>
<proteinExistence type="inferred from homology"/>
<dbReference type="PROSITE" id="PS00870">
    <property type="entry name" value="CLPAB_1"/>
    <property type="match status" value="1"/>
</dbReference>